<evidence type="ECO:0008006" key="7">
    <source>
        <dbReference type="Google" id="ProtNLM"/>
    </source>
</evidence>
<dbReference type="STRING" id="79200.A0A161ZI28"/>
<proteinExistence type="predicted"/>
<dbReference type="Gramene" id="KZM86502">
    <property type="protein sequence ID" value="KZM86502"/>
    <property type="gene ID" value="DCAR_023636"/>
</dbReference>
<sequence length="62" mass="7154">MSPEYLFDGQFPVKSVVYSFVIVLLEIIAGEKNRGFYHPVHILNLIGHVWKSIQKIGQTCHR</sequence>
<dbReference type="PANTHER" id="PTHR27002:SF616">
    <property type="entry name" value="RECEPTOR-LIKE SERINE_THREONINE-PROTEIN KINASE"/>
    <property type="match status" value="1"/>
</dbReference>
<organism evidence="6">
    <name type="scientific">Daucus carota subsp. sativus</name>
    <name type="common">Carrot</name>
    <dbReference type="NCBI Taxonomy" id="79200"/>
    <lineage>
        <taxon>Eukaryota</taxon>
        <taxon>Viridiplantae</taxon>
        <taxon>Streptophyta</taxon>
        <taxon>Embryophyta</taxon>
        <taxon>Tracheophyta</taxon>
        <taxon>Spermatophyta</taxon>
        <taxon>Magnoliopsida</taxon>
        <taxon>eudicotyledons</taxon>
        <taxon>Gunneridae</taxon>
        <taxon>Pentapetalae</taxon>
        <taxon>asterids</taxon>
        <taxon>campanulids</taxon>
        <taxon>Apiales</taxon>
        <taxon>Apiaceae</taxon>
        <taxon>Apioideae</taxon>
        <taxon>Scandiceae</taxon>
        <taxon>Daucinae</taxon>
        <taxon>Daucus</taxon>
        <taxon>Daucus sect. Daucus</taxon>
    </lineage>
</organism>
<dbReference type="PANTHER" id="PTHR27002">
    <property type="entry name" value="RECEPTOR-LIKE SERINE/THREONINE-PROTEIN KINASE SD1-8"/>
    <property type="match status" value="1"/>
</dbReference>
<evidence type="ECO:0000256" key="4">
    <source>
        <dbReference type="ARBA" id="ARBA00022777"/>
    </source>
</evidence>
<evidence type="ECO:0000256" key="2">
    <source>
        <dbReference type="ARBA" id="ARBA00022679"/>
    </source>
</evidence>
<dbReference type="EMBL" id="LNRQ01000007">
    <property type="protein sequence ID" value="KZM86502.1"/>
    <property type="molecule type" value="Genomic_DNA"/>
</dbReference>
<keyword evidence="3" id="KW-0547">Nucleotide-binding</keyword>
<dbReference type="Gene3D" id="1.10.510.10">
    <property type="entry name" value="Transferase(Phosphotransferase) domain 1"/>
    <property type="match status" value="1"/>
</dbReference>
<evidence type="ECO:0000256" key="5">
    <source>
        <dbReference type="ARBA" id="ARBA00022840"/>
    </source>
</evidence>
<protein>
    <recommendedName>
        <fullName evidence="7">Serine-threonine/tyrosine-protein kinase catalytic domain-containing protein</fullName>
    </recommendedName>
</protein>
<evidence type="ECO:0000256" key="3">
    <source>
        <dbReference type="ARBA" id="ARBA00022741"/>
    </source>
</evidence>
<name>A0A161ZI28_DAUCS</name>
<dbReference type="InterPro" id="IPR011009">
    <property type="entry name" value="Kinase-like_dom_sf"/>
</dbReference>
<gene>
    <name evidence="6" type="ORF">DCAR_023636</name>
</gene>
<evidence type="ECO:0000313" key="6">
    <source>
        <dbReference type="EMBL" id="KZM86502.1"/>
    </source>
</evidence>
<dbReference type="GO" id="GO:0005886">
    <property type="term" value="C:plasma membrane"/>
    <property type="evidence" value="ECO:0007669"/>
    <property type="project" value="TreeGrafter"/>
</dbReference>
<keyword evidence="5" id="KW-0067">ATP-binding</keyword>
<dbReference type="GO" id="GO:0004674">
    <property type="term" value="F:protein serine/threonine kinase activity"/>
    <property type="evidence" value="ECO:0007669"/>
    <property type="project" value="UniProtKB-KW"/>
</dbReference>
<dbReference type="GO" id="GO:0005524">
    <property type="term" value="F:ATP binding"/>
    <property type="evidence" value="ECO:0007669"/>
    <property type="project" value="UniProtKB-KW"/>
</dbReference>
<dbReference type="SUPFAM" id="SSF56112">
    <property type="entry name" value="Protein kinase-like (PK-like)"/>
    <property type="match status" value="1"/>
</dbReference>
<keyword evidence="1" id="KW-0723">Serine/threonine-protein kinase</keyword>
<accession>A0A161ZI28</accession>
<keyword evidence="2" id="KW-0808">Transferase</keyword>
<reference evidence="6" key="1">
    <citation type="journal article" date="2016" name="Nat. Genet.">
        <title>A high-quality carrot genome assembly provides new insights into carotenoid accumulation and asterid genome evolution.</title>
        <authorList>
            <person name="Iorizzo M."/>
            <person name="Ellison S."/>
            <person name="Senalik D."/>
            <person name="Zeng P."/>
            <person name="Satapoomin P."/>
            <person name="Huang J."/>
            <person name="Bowman M."/>
            <person name="Iovene M."/>
            <person name="Sanseverino W."/>
            <person name="Cavagnaro P."/>
            <person name="Yildiz M."/>
            <person name="Macko-Podgorni A."/>
            <person name="Moranska E."/>
            <person name="Grzebelus E."/>
            <person name="Grzebelus D."/>
            <person name="Ashrafi H."/>
            <person name="Zheng Z."/>
            <person name="Cheng S."/>
            <person name="Spooner D."/>
            <person name="Van Deynze A."/>
            <person name="Simon P."/>
        </authorList>
    </citation>
    <scope>NUCLEOTIDE SEQUENCE [LARGE SCALE GENOMIC DNA]</scope>
    <source>
        <tissue evidence="6">Leaf</tissue>
    </source>
</reference>
<evidence type="ECO:0000256" key="1">
    <source>
        <dbReference type="ARBA" id="ARBA00022527"/>
    </source>
</evidence>
<dbReference type="OMA" id="WESWNEG"/>
<comment type="caution">
    <text evidence="6">The sequence shown here is derived from an EMBL/GenBank/DDBJ whole genome shotgun (WGS) entry which is preliminary data.</text>
</comment>
<dbReference type="AlphaFoldDB" id="A0A161ZI28"/>
<keyword evidence="4" id="KW-0418">Kinase</keyword>